<evidence type="ECO:0000256" key="4">
    <source>
        <dbReference type="ARBA" id="ARBA00022842"/>
    </source>
</evidence>
<dbReference type="Gene3D" id="3.40.50.1000">
    <property type="entry name" value="HAD superfamily/HAD-like"/>
    <property type="match status" value="1"/>
</dbReference>
<dbReference type="Pfam" id="PF00702">
    <property type="entry name" value="Hydrolase"/>
    <property type="match status" value="1"/>
</dbReference>
<keyword evidence="4" id="KW-0460">Magnesium</keyword>
<proteinExistence type="inferred from homology"/>
<dbReference type="GO" id="GO:0046872">
    <property type="term" value="F:metal ion binding"/>
    <property type="evidence" value="ECO:0007669"/>
    <property type="project" value="UniProtKB-KW"/>
</dbReference>
<evidence type="ECO:0000256" key="1">
    <source>
        <dbReference type="ARBA" id="ARBA00001946"/>
    </source>
</evidence>
<dbReference type="SFLD" id="SFLDG01129">
    <property type="entry name" value="C1.5:_HAD__Beta-PGM__Phosphata"/>
    <property type="match status" value="1"/>
</dbReference>
<accession>Q07V67</accession>
<dbReference type="HOGENOM" id="CLU_045011_13_2_5"/>
<dbReference type="SFLD" id="SFLDG01135">
    <property type="entry name" value="C1.5.6:_HAD__Beta-PGM__Phospha"/>
    <property type="match status" value="1"/>
</dbReference>
<dbReference type="CDD" id="cd07526">
    <property type="entry name" value="HAD_BPGM_like"/>
    <property type="match status" value="1"/>
</dbReference>
<dbReference type="Gene3D" id="1.10.150.240">
    <property type="entry name" value="Putative phosphatase, domain 2"/>
    <property type="match status" value="1"/>
</dbReference>
<name>Q07V67_RHOP5</name>
<comment type="cofactor">
    <cofactor evidence="1">
        <name>Mg(2+)</name>
        <dbReference type="ChEBI" id="CHEBI:18420"/>
    </cofactor>
</comment>
<organism evidence="5">
    <name type="scientific">Rhodopseudomonas palustris (strain BisA53)</name>
    <dbReference type="NCBI Taxonomy" id="316055"/>
    <lineage>
        <taxon>Bacteria</taxon>
        <taxon>Pseudomonadati</taxon>
        <taxon>Pseudomonadota</taxon>
        <taxon>Alphaproteobacteria</taxon>
        <taxon>Hyphomicrobiales</taxon>
        <taxon>Nitrobacteraceae</taxon>
        <taxon>Rhodopseudomonas</taxon>
    </lineage>
</organism>
<evidence type="ECO:0000313" key="5">
    <source>
        <dbReference type="EMBL" id="ABJ04167.1"/>
    </source>
</evidence>
<dbReference type="STRING" id="316055.RPE_0207"/>
<dbReference type="eggNOG" id="COG0637">
    <property type="taxonomic scope" value="Bacteria"/>
</dbReference>
<dbReference type="SFLD" id="SFLDS00003">
    <property type="entry name" value="Haloacid_Dehalogenase"/>
    <property type="match status" value="1"/>
</dbReference>
<dbReference type="InterPro" id="IPR051600">
    <property type="entry name" value="Beta-PGM-like"/>
</dbReference>
<protein>
    <submittedName>
        <fullName evidence="5">HAD-superfamily hydrolase, subfamily IA, variant 3</fullName>
    </submittedName>
</protein>
<dbReference type="OrthoDB" id="9797743at2"/>
<dbReference type="InterPro" id="IPR023198">
    <property type="entry name" value="PGP-like_dom2"/>
</dbReference>
<dbReference type="EMBL" id="CP000463">
    <property type="protein sequence ID" value="ABJ04167.1"/>
    <property type="molecule type" value="Genomic_DNA"/>
</dbReference>
<dbReference type="NCBIfam" id="TIGR01509">
    <property type="entry name" value="HAD-SF-IA-v3"/>
    <property type="match status" value="1"/>
</dbReference>
<dbReference type="InterPro" id="IPR036412">
    <property type="entry name" value="HAD-like_sf"/>
</dbReference>
<dbReference type="SUPFAM" id="SSF56784">
    <property type="entry name" value="HAD-like"/>
    <property type="match status" value="1"/>
</dbReference>
<evidence type="ECO:0000256" key="3">
    <source>
        <dbReference type="ARBA" id="ARBA00022723"/>
    </source>
</evidence>
<dbReference type="PANTHER" id="PTHR46193">
    <property type="entry name" value="6-PHOSPHOGLUCONATE PHOSPHATASE"/>
    <property type="match status" value="1"/>
</dbReference>
<dbReference type="GO" id="GO:0016787">
    <property type="term" value="F:hydrolase activity"/>
    <property type="evidence" value="ECO:0007669"/>
    <property type="project" value="UniProtKB-KW"/>
</dbReference>
<evidence type="ECO:0000256" key="2">
    <source>
        <dbReference type="ARBA" id="ARBA00006171"/>
    </source>
</evidence>
<gene>
    <name evidence="5" type="ordered locus">RPE_0207</name>
</gene>
<dbReference type="InterPro" id="IPR023214">
    <property type="entry name" value="HAD_sf"/>
</dbReference>
<sequence>MRFGLVIFDCDGVLVDSEIISCREHAELLTELGYPISAEQVFERFLGRATHDTSREVEAELGRSLPSDFIAQLKIRLDAAFAASLRAVPHLEAALDALERPFCVASSGTPDKIATSLRLVGLGHRFAARIFSATEVARGKPAPDLFLLAARRMAVEPERCLVIEDSVPGVLGARAAGMTVLGYCGGSHCRPDHAAALTAAGAAASFDDMRQLSDLIEQLELCQA</sequence>
<keyword evidence="5" id="KW-0378">Hydrolase</keyword>
<reference evidence="5" key="1">
    <citation type="submission" date="2006-09" db="EMBL/GenBank/DDBJ databases">
        <title>Complete sequence of Rhodopseudomonas palustris BisA53.</title>
        <authorList>
            <consortium name="US DOE Joint Genome Institute"/>
            <person name="Copeland A."/>
            <person name="Lucas S."/>
            <person name="Lapidus A."/>
            <person name="Barry K."/>
            <person name="Detter J.C."/>
            <person name="Glavina del Rio T."/>
            <person name="Hammon N."/>
            <person name="Israni S."/>
            <person name="Dalin E."/>
            <person name="Tice H."/>
            <person name="Pitluck S."/>
            <person name="Chain P."/>
            <person name="Malfatti S."/>
            <person name="Shin M."/>
            <person name="Vergez L."/>
            <person name="Schmutz J."/>
            <person name="Larimer F."/>
            <person name="Land M."/>
            <person name="Hauser L."/>
            <person name="Pelletier D.A."/>
            <person name="Kyrpides N."/>
            <person name="Kim E."/>
            <person name="Harwood C.S."/>
            <person name="Oda Y."/>
            <person name="Richardson P."/>
        </authorList>
    </citation>
    <scope>NUCLEOTIDE SEQUENCE [LARGE SCALE GENOMIC DNA]</scope>
    <source>
        <strain evidence="5">BisA53</strain>
    </source>
</reference>
<dbReference type="KEGG" id="rpe:RPE_0207"/>
<keyword evidence="3" id="KW-0479">Metal-binding</keyword>
<dbReference type="InterPro" id="IPR006439">
    <property type="entry name" value="HAD-SF_hydro_IA"/>
</dbReference>
<dbReference type="AlphaFoldDB" id="Q07V67"/>
<comment type="similarity">
    <text evidence="2">Belongs to the HAD-like hydrolase superfamily. CbbY/CbbZ/Gph/YieH family.</text>
</comment>
<dbReference type="PANTHER" id="PTHR46193:SF10">
    <property type="entry name" value="6-PHOSPHOGLUCONATE PHOSPHATASE"/>
    <property type="match status" value="1"/>
</dbReference>